<protein>
    <submittedName>
        <fullName evidence="1">Uncharacterized protein</fullName>
    </submittedName>
</protein>
<dbReference type="AlphaFoldDB" id="A0A8R7TK91"/>
<dbReference type="Gramene" id="TuG1812G0200004172.01.T01">
    <property type="protein sequence ID" value="TuG1812G0200004172.01.T01.cds326167"/>
    <property type="gene ID" value="TuG1812G0200004172.01"/>
</dbReference>
<dbReference type="EnsemblPlants" id="TuG1812G0200004172.01.T01">
    <property type="protein sequence ID" value="TuG1812G0200004172.01.T01.cds326167"/>
    <property type="gene ID" value="TuG1812G0200004172.01"/>
</dbReference>
<evidence type="ECO:0000313" key="2">
    <source>
        <dbReference type="Proteomes" id="UP000015106"/>
    </source>
</evidence>
<dbReference type="Proteomes" id="UP000015106">
    <property type="component" value="Chromosome 2"/>
</dbReference>
<sequence>MCVQDCEQGGVDTAVRACKGRGGLPLQRSCSPLL</sequence>
<reference evidence="1" key="3">
    <citation type="submission" date="2022-06" db="UniProtKB">
        <authorList>
            <consortium name="EnsemblPlants"/>
        </authorList>
    </citation>
    <scope>IDENTIFICATION</scope>
</reference>
<name>A0A8R7TK91_TRIUA</name>
<reference evidence="2" key="1">
    <citation type="journal article" date="2013" name="Nature">
        <title>Draft genome of the wheat A-genome progenitor Triticum urartu.</title>
        <authorList>
            <person name="Ling H.Q."/>
            <person name="Zhao S."/>
            <person name="Liu D."/>
            <person name="Wang J."/>
            <person name="Sun H."/>
            <person name="Zhang C."/>
            <person name="Fan H."/>
            <person name="Li D."/>
            <person name="Dong L."/>
            <person name="Tao Y."/>
            <person name="Gao C."/>
            <person name="Wu H."/>
            <person name="Li Y."/>
            <person name="Cui Y."/>
            <person name="Guo X."/>
            <person name="Zheng S."/>
            <person name="Wang B."/>
            <person name="Yu K."/>
            <person name="Liang Q."/>
            <person name="Yang W."/>
            <person name="Lou X."/>
            <person name="Chen J."/>
            <person name="Feng M."/>
            <person name="Jian J."/>
            <person name="Zhang X."/>
            <person name="Luo G."/>
            <person name="Jiang Y."/>
            <person name="Liu J."/>
            <person name="Wang Z."/>
            <person name="Sha Y."/>
            <person name="Zhang B."/>
            <person name="Wu H."/>
            <person name="Tang D."/>
            <person name="Shen Q."/>
            <person name="Xue P."/>
            <person name="Zou S."/>
            <person name="Wang X."/>
            <person name="Liu X."/>
            <person name="Wang F."/>
            <person name="Yang Y."/>
            <person name="An X."/>
            <person name="Dong Z."/>
            <person name="Zhang K."/>
            <person name="Zhang X."/>
            <person name="Luo M.C."/>
            <person name="Dvorak J."/>
            <person name="Tong Y."/>
            <person name="Wang J."/>
            <person name="Yang H."/>
            <person name="Li Z."/>
            <person name="Wang D."/>
            <person name="Zhang A."/>
            <person name="Wang J."/>
        </authorList>
    </citation>
    <scope>NUCLEOTIDE SEQUENCE</scope>
    <source>
        <strain evidence="2">cv. G1812</strain>
    </source>
</reference>
<evidence type="ECO:0000313" key="1">
    <source>
        <dbReference type="EnsemblPlants" id="TuG1812G0200004172.01.T01.cds326167"/>
    </source>
</evidence>
<reference evidence="1" key="2">
    <citation type="submission" date="2018-03" db="EMBL/GenBank/DDBJ databases">
        <title>The Triticum urartu genome reveals the dynamic nature of wheat genome evolution.</title>
        <authorList>
            <person name="Ling H."/>
            <person name="Ma B."/>
            <person name="Shi X."/>
            <person name="Liu H."/>
            <person name="Dong L."/>
            <person name="Sun H."/>
            <person name="Cao Y."/>
            <person name="Gao Q."/>
            <person name="Zheng S."/>
            <person name="Li Y."/>
            <person name="Yu Y."/>
            <person name="Du H."/>
            <person name="Qi M."/>
            <person name="Li Y."/>
            <person name="Yu H."/>
            <person name="Cui Y."/>
            <person name="Wang N."/>
            <person name="Chen C."/>
            <person name="Wu H."/>
            <person name="Zhao Y."/>
            <person name="Zhang J."/>
            <person name="Li Y."/>
            <person name="Zhou W."/>
            <person name="Zhang B."/>
            <person name="Hu W."/>
            <person name="Eijk M."/>
            <person name="Tang J."/>
            <person name="Witsenboer H."/>
            <person name="Zhao S."/>
            <person name="Li Z."/>
            <person name="Zhang A."/>
            <person name="Wang D."/>
            <person name="Liang C."/>
        </authorList>
    </citation>
    <scope>NUCLEOTIDE SEQUENCE [LARGE SCALE GENOMIC DNA]</scope>
    <source>
        <strain evidence="1">cv. G1812</strain>
    </source>
</reference>
<organism evidence="1 2">
    <name type="scientific">Triticum urartu</name>
    <name type="common">Red wild einkorn</name>
    <name type="synonym">Crithodium urartu</name>
    <dbReference type="NCBI Taxonomy" id="4572"/>
    <lineage>
        <taxon>Eukaryota</taxon>
        <taxon>Viridiplantae</taxon>
        <taxon>Streptophyta</taxon>
        <taxon>Embryophyta</taxon>
        <taxon>Tracheophyta</taxon>
        <taxon>Spermatophyta</taxon>
        <taxon>Magnoliopsida</taxon>
        <taxon>Liliopsida</taxon>
        <taxon>Poales</taxon>
        <taxon>Poaceae</taxon>
        <taxon>BOP clade</taxon>
        <taxon>Pooideae</taxon>
        <taxon>Triticodae</taxon>
        <taxon>Triticeae</taxon>
        <taxon>Triticinae</taxon>
        <taxon>Triticum</taxon>
    </lineage>
</organism>
<proteinExistence type="predicted"/>
<accession>A0A8R7TK91</accession>
<keyword evidence="2" id="KW-1185">Reference proteome</keyword>